<accession>A0ABW4Q9M4</accession>
<reference evidence="2" key="1">
    <citation type="journal article" date="2019" name="Int. J. Syst. Evol. Microbiol.">
        <title>The Global Catalogue of Microorganisms (GCM) 10K type strain sequencing project: providing services to taxonomists for standard genome sequencing and annotation.</title>
        <authorList>
            <consortium name="The Broad Institute Genomics Platform"/>
            <consortium name="The Broad Institute Genome Sequencing Center for Infectious Disease"/>
            <person name="Wu L."/>
            <person name="Ma J."/>
        </authorList>
    </citation>
    <scope>NUCLEOTIDE SEQUENCE [LARGE SCALE GENOMIC DNA]</scope>
    <source>
        <strain evidence="2">JCM 11496</strain>
    </source>
</reference>
<dbReference type="RefSeq" id="WP_343879287.1">
    <property type="nucleotide sequence ID" value="NZ_BAAAIJ010000036.1"/>
</dbReference>
<evidence type="ECO:0000313" key="2">
    <source>
        <dbReference type="Proteomes" id="UP001597307"/>
    </source>
</evidence>
<dbReference type="Proteomes" id="UP001597307">
    <property type="component" value="Unassembled WGS sequence"/>
</dbReference>
<dbReference type="Gene3D" id="3.30.70.2970">
    <property type="entry name" value="Protein of unknown function (DUF541), domain 2"/>
    <property type="match status" value="1"/>
</dbReference>
<dbReference type="PANTHER" id="PTHR34387:SF2">
    <property type="entry name" value="SLR1258 PROTEIN"/>
    <property type="match status" value="1"/>
</dbReference>
<evidence type="ECO:0000313" key="1">
    <source>
        <dbReference type="EMBL" id="MFD1847336.1"/>
    </source>
</evidence>
<keyword evidence="2" id="KW-1185">Reference proteome</keyword>
<dbReference type="InterPro" id="IPR052022">
    <property type="entry name" value="26kDa_periplasmic_antigen"/>
</dbReference>
<dbReference type="InterPro" id="IPR007497">
    <property type="entry name" value="SIMPL/DUF541"/>
</dbReference>
<gene>
    <name evidence="1" type="ORF">ACFSFX_12110</name>
</gene>
<dbReference type="Gene3D" id="3.30.110.170">
    <property type="entry name" value="Protein of unknown function (DUF541), domain 1"/>
    <property type="match status" value="1"/>
</dbReference>
<organism evidence="1 2">
    <name type="scientific">Arthrobacter flavus</name>
    <dbReference type="NCBI Taxonomy" id="95172"/>
    <lineage>
        <taxon>Bacteria</taxon>
        <taxon>Bacillati</taxon>
        <taxon>Actinomycetota</taxon>
        <taxon>Actinomycetes</taxon>
        <taxon>Micrococcales</taxon>
        <taxon>Micrococcaceae</taxon>
        <taxon>Arthrobacter</taxon>
    </lineage>
</organism>
<dbReference type="Pfam" id="PF04402">
    <property type="entry name" value="SIMPL"/>
    <property type="match status" value="1"/>
</dbReference>
<dbReference type="PANTHER" id="PTHR34387">
    <property type="entry name" value="SLR1258 PROTEIN"/>
    <property type="match status" value="1"/>
</dbReference>
<comment type="caution">
    <text evidence="1">The sequence shown here is derived from an EMBL/GenBank/DDBJ whole genome shotgun (WGS) entry which is preliminary data.</text>
</comment>
<protein>
    <submittedName>
        <fullName evidence="1">SIMPL domain-containing protein</fullName>
    </submittedName>
</protein>
<sequence>MTSGTDISTITVTGTGSVAAVPDRLHLGVGVEVRRPAAPQAYLGAAAAVVRVFDALDALQLQSLRRTTRQLGLRADILWSENQEQRVTGYVASQDLILSIDDLSSASAVLDAVVQAGGDDTRISSLSFGFSAPGARAAEAQEAAWQDALTRARRWAELAGCVLGTVEEVSEVAGHPARPLLPKVIMTEQSSMPVEPGEAEVVCSVTVRWRIQRLE</sequence>
<proteinExistence type="predicted"/>
<name>A0ABW4Q9M4_9MICC</name>
<dbReference type="EMBL" id="JBHUGA010000052">
    <property type="protein sequence ID" value="MFD1847336.1"/>
    <property type="molecule type" value="Genomic_DNA"/>
</dbReference>